<keyword evidence="1" id="KW-0812">Transmembrane</keyword>
<dbReference type="Proteomes" id="UP000275368">
    <property type="component" value="Chromosome"/>
</dbReference>
<protein>
    <submittedName>
        <fullName evidence="2">Uncharacterized protein</fullName>
    </submittedName>
</protein>
<dbReference type="EMBL" id="AP019308">
    <property type="protein sequence ID" value="BBH20449.1"/>
    <property type="molecule type" value="Genomic_DNA"/>
</dbReference>
<proteinExistence type="predicted"/>
<feature type="transmembrane region" description="Helical" evidence="1">
    <location>
        <begin position="97"/>
        <end position="115"/>
    </location>
</feature>
<gene>
    <name evidence="2" type="ORF">Back11_17940</name>
</gene>
<feature type="transmembrane region" description="Helical" evidence="1">
    <location>
        <begin position="35"/>
        <end position="51"/>
    </location>
</feature>
<organism evidence="2 3">
    <name type="scientific">Paenibacillus baekrokdamisoli</name>
    <dbReference type="NCBI Taxonomy" id="1712516"/>
    <lineage>
        <taxon>Bacteria</taxon>
        <taxon>Bacillati</taxon>
        <taxon>Bacillota</taxon>
        <taxon>Bacilli</taxon>
        <taxon>Bacillales</taxon>
        <taxon>Paenibacillaceae</taxon>
        <taxon>Paenibacillus</taxon>
    </lineage>
</organism>
<evidence type="ECO:0000313" key="3">
    <source>
        <dbReference type="Proteomes" id="UP000275368"/>
    </source>
</evidence>
<keyword evidence="1" id="KW-1133">Transmembrane helix</keyword>
<name>A0A3G9JBS1_9BACL</name>
<sequence length="117" mass="13640">MWIILIAIFLISIISLIDGIKNRSRFIFSERIKYYVIGFLLAVIIGFLAFLSSSKSDIGLLVTVIIMLTLILGNLLYYRRVEHVKGVLEMKFRILKYMLFSFVLLFMSFIITEMMSK</sequence>
<evidence type="ECO:0000256" key="1">
    <source>
        <dbReference type="SAM" id="Phobius"/>
    </source>
</evidence>
<feature type="transmembrane region" description="Helical" evidence="1">
    <location>
        <begin position="58"/>
        <end position="77"/>
    </location>
</feature>
<keyword evidence="3" id="KW-1185">Reference proteome</keyword>
<keyword evidence="1" id="KW-0472">Membrane</keyword>
<accession>A0A3G9JBS1</accession>
<dbReference type="AlphaFoldDB" id="A0A3G9JBS1"/>
<dbReference type="KEGG" id="pbk:Back11_17940"/>
<evidence type="ECO:0000313" key="2">
    <source>
        <dbReference type="EMBL" id="BBH20449.1"/>
    </source>
</evidence>
<reference evidence="2 3" key="1">
    <citation type="submission" date="2018-11" db="EMBL/GenBank/DDBJ databases">
        <title>Complete genome sequence of Paenibacillus baekrokdamisoli strain KCTC 33723.</title>
        <authorList>
            <person name="Kang S.W."/>
            <person name="Lee K.C."/>
            <person name="Kim K.K."/>
            <person name="Kim J.S."/>
            <person name="Kim D.S."/>
            <person name="Ko S.H."/>
            <person name="Yang S.H."/>
            <person name="Lee J.S."/>
        </authorList>
    </citation>
    <scope>NUCLEOTIDE SEQUENCE [LARGE SCALE GENOMIC DNA]</scope>
    <source>
        <strain evidence="2 3">KCTC 33723</strain>
    </source>
</reference>